<comment type="caution">
    <text evidence="8">The sequence shown here is derived from an EMBL/GenBank/DDBJ whole genome shotgun (WGS) entry which is preliminary data.</text>
</comment>
<evidence type="ECO:0000259" key="7">
    <source>
        <dbReference type="Pfam" id="PF17676"/>
    </source>
</evidence>
<dbReference type="PANTHER" id="PTHR30237">
    <property type="entry name" value="MURAMOYLTETRAPEPTIDE CARBOXYPEPTIDASE"/>
    <property type="match status" value="1"/>
</dbReference>
<feature type="domain" description="LD-carboxypeptidase C-terminal" evidence="7">
    <location>
        <begin position="151"/>
        <end position="263"/>
    </location>
</feature>
<proteinExistence type="inferred from homology"/>
<evidence type="ECO:0000256" key="3">
    <source>
        <dbReference type="ARBA" id="ARBA00022670"/>
    </source>
</evidence>
<dbReference type="InterPro" id="IPR040449">
    <property type="entry name" value="Peptidase_S66_N"/>
</dbReference>
<gene>
    <name evidence="8" type="ORF">GCM10007913_13320</name>
</gene>
<dbReference type="InterPro" id="IPR027478">
    <property type="entry name" value="LdcA_N"/>
</dbReference>
<dbReference type="SUPFAM" id="SSF52317">
    <property type="entry name" value="Class I glutamine amidotransferase-like"/>
    <property type="match status" value="1"/>
</dbReference>
<keyword evidence="3" id="KW-0645">Protease</keyword>
<dbReference type="InterPro" id="IPR003507">
    <property type="entry name" value="S66_fam"/>
</dbReference>
<evidence type="ECO:0000259" key="6">
    <source>
        <dbReference type="Pfam" id="PF02016"/>
    </source>
</evidence>
<dbReference type="SUPFAM" id="SSF141986">
    <property type="entry name" value="LD-carboxypeptidase A C-terminal domain-like"/>
    <property type="match status" value="1"/>
</dbReference>
<dbReference type="PIRSF" id="PIRSF028757">
    <property type="entry name" value="LD-carboxypeptidase"/>
    <property type="match status" value="1"/>
</dbReference>
<comment type="similarity">
    <text evidence="1">Belongs to the peptidase S66 family.</text>
</comment>
<evidence type="ECO:0000256" key="5">
    <source>
        <dbReference type="ARBA" id="ARBA00022825"/>
    </source>
</evidence>
<dbReference type="InterPro" id="IPR027461">
    <property type="entry name" value="Carboxypeptidase_A_C_sf"/>
</dbReference>
<evidence type="ECO:0000256" key="2">
    <source>
        <dbReference type="ARBA" id="ARBA00022645"/>
    </source>
</evidence>
<reference evidence="8" key="2">
    <citation type="submission" date="2023-01" db="EMBL/GenBank/DDBJ databases">
        <title>Draft genome sequence of Devosia yakushimensis strain NBRC 103855.</title>
        <authorList>
            <person name="Sun Q."/>
            <person name="Mori K."/>
        </authorList>
    </citation>
    <scope>NUCLEOTIDE SEQUENCE</scope>
    <source>
        <strain evidence="8">NBRC 103855</strain>
    </source>
</reference>
<evidence type="ECO:0000256" key="1">
    <source>
        <dbReference type="ARBA" id="ARBA00010233"/>
    </source>
</evidence>
<sequence>MEKTVELLEQAGFRVDLGKHVLDRHGYLAGRDEDRISDLNDAFVDSEVRAIIATRGGKGAYRIADALDFAAAHNDPKLVVGFSEITIIQLALWQHANIPSLHGTPSAFYDGLLSETTYRACLTALSSGEPLHLRSMEDVPTSSLTTSGRAEGILVGGNLDMIVTGADWLIPKLNGNILFIEDVKKAGLGHIDRQMTRLLKSGYLENIAGIAVGQFTNFDTTDGWSVVDVLRDRLALIDVPILGGLPLGHGRDALVIPIGTHAVIDADEGTLTVEAAVR</sequence>
<organism evidence="8 9">
    <name type="scientific">Devosia yakushimensis</name>
    <dbReference type="NCBI Taxonomy" id="470028"/>
    <lineage>
        <taxon>Bacteria</taxon>
        <taxon>Pseudomonadati</taxon>
        <taxon>Pseudomonadota</taxon>
        <taxon>Alphaproteobacteria</taxon>
        <taxon>Hyphomicrobiales</taxon>
        <taxon>Devosiaceae</taxon>
        <taxon>Devosia</taxon>
    </lineage>
</organism>
<keyword evidence="2 8" id="KW-0121">Carboxypeptidase</keyword>
<accession>A0ABQ5UDX2</accession>
<name>A0ABQ5UDX2_9HYPH</name>
<dbReference type="EMBL" id="BSNG01000001">
    <property type="protein sequence ID" value="GLQ09400.1"/>
    <property type="molecule type" value="Genomic_DNA"/>
</dbReference>
<dbReference type="InterPro" id="IPR040921">
    <property type="entry name" value="Peptidase_S66C"/>
</dbReference>
<dbReference type="Gene3D" id="3.40.50.10740">
    <property type="entry name" value="Class I glutamine amidotransferase-like"/>
    <property type="match status" value="1"/>
</dbReference>
<dbReference type="GO" id="GO:0004180">
    <property type="term" value="F:carboxypeptidase activity"/>
    <property type="evidence" value="ECO:0007669"/>
    <property type="project" value="UniProtKB-KW"/>
</dbReference>
<keyword evidence="9" id="KW-1185">Reference proteome</keyword>
<evidence type="ECO:0000313" key="8">
    <source>
        <dbReference type="EMBL" id="GLQ09400.1"/>
    </source>
</evidence>
<dbReference type="Pfam" id="PF17676">
    <property type="entry name" value="Peptidase_S66C"/>
    <property type="match status" value="1"/>
</dbReference>
<evidence type="ECO:0000256" key="4">
    <source>
        <dbReference type="ARBA" id="ARBA00022801"/>
    </source>
</evidence>
<dbReference type="Proteomes" id="UP001161406">
    <property type="component" value="Unassembled WGS sequence"/>
</dbReference>
<feature type="domain" description="LD-carboxypeptidase N-terminal" evidence="6">
    <location>
        <begin position="2"/>
        <end position="103"/>
    </location>
</feature>
<protein>
    <submittedName>
        <fullName evidence="8">Muramoyltetrapeptide carboxypeptidase</fullName>
    </submittedName>
</protein>
<dbReference type="Pfam" id="PF02016">
    <property type="entry name" value="Peptidase_S66"/>
    <property type="match status" value="1"/>
</dbReference>
<reference evidence="8" key="1">
    <citation type="journal article" date="2014" name="Int. J. Syst. Evol. Microbiol.">
        <title>Complete genome of a new Firmicutes species belonging to the dominant human colonic microbiota ('Ruminococcus bicirculans') reveals two chromosomes and a selective capacity to utilize plant glucans.</title>
        <authorList>
            <consortium name="NISC Comparative Sequencing Program"/>
            <person name="Wegmann U."/>
            <person name="Louis P."/>
            <person name="Goesmann A."/>
            <person name="Henrissat B."/>
            <person name="Duncan S.H."/>
            <person name="Flint H.J."/>
        </authorList>
    </citation>
    <scope>NUCLEOTIDE SEQUENCE</scope>
    <source>
        <strain evidence="8">NBRC 103855</strain>
    </source>
</reference>
<dbReference type="PANTHER" id="PTHR30237:SF2">
    <property type="entry name" value="MUREIN TETRAPEPTIDE CARBOXYPEPTIDASE"/>
    <property type="match status" value="1"/>
</dbReference>
<keyword evidence="4" id="KW-0378">Hydrolase</keyword>
<dbReference type="CDD" id="cd07025">
    <property type="entry name" value="Peptidase_S66"/>
    <property type="match status" value="1"/>
</dbReference>
<dbReference type="Gene3D" id="3.50.30.60">
    <property type="entry name" value="LD-carboxypeptidase A C-terminal domain-like"/>
    <property type="match status" value="1"/>
</dbReference>
<dbReference type="InterPro" id="IPR029062">
    <property type="entry name" value="Class_I_gatase-like"/>
</dbReference>
<keyword evidence="5" id="KW-0720">Serine protease</keyword>
<evidence type="ECO:0000313" key="9">
    <source>
        <dbReference type="Proteomes" id="UP001161406"/>
    </source>
</evidence>